<sequence>MTSEISWILTSQVTAFDQPAFESLMQEMCSHFRESLPGLQAMVWYLSEDGTTCQMFVTVESSESALVYFEKYMVQFQNRFEALLTPQQLVVYGDVSADLKTLLAPSSPIYVTTIGGFVR</sequence>
<dbReference type="STRING" id="197461.A3843_18760"/>
<dbReference type="Proteomes" id="UP000185783">
    <property type="component" value="Unassembled WGS sequence"/>
</dbReference>
<dbReference type="OrthoDB" id="2082794at2"/>
<evidence type="ECO:0000313" key="2">
    <source>
        <dbReference type="Proteomes" id="UP000185783"/>
    </source>
</evidence>
<dbReference type="EMBL" id="LVVZ01000041">
    <property type="protein sequence ID" value="OKL42683.1"/>
    <property type="molecule type" value="Genomic_DNA"/>
</dbReference>
<evidence type="ECO:0008006" key="3">
    <source>
        <dbReference type="Google" id="ProtNLM"/>
    </source>
</evidence>
<dbReference type="AlphaFoldDB" id="A0A1U7JD71"/>
<name>A0A1U7JD71_9HYPH</name>
<dbReference type="RefSeq" id="WP_051269505.1">
    <property type="nucleotide sequence ID" value="NZ_LVVZ01000041.1"/>
</dbReference>
<accession>A0A1U7JD71</accession>
<reference evidence="1 2" key="1">
    <citation type="submission" date="2016-03" db="EMBL/GenBank/DDBJ databases">
        <title>Genome sequence of Nesiotobacter sp. nov., a moderately halophilic alphaproteobacterium isolated from the Yellow Sea, China.</title>
        <authorList>
            <person name="Zhang G."/>
            <person name="Zhang R."/>
        </authorList>
    </citation>
    <scope>NUCLEOTIDE SEQUENCE [LARGE SCALE GENOMIC DNA]</scope>
    <source>
        <strain evidence="1 2">WB1-6</strain>
    </source>
</reference>
<evidence type="ECO:0000313" key="1">
    <source>
        <dbReference type="EMBL" id="OKL42683.1"/>
    </source>
</evidence>
<comment type="caution">
    <text evidence="1">The sequence shown here is derived from an EMBL/GenBank/DDBJ whole genome shotgun (WGS) entry which is preliminary data.</text>
</comment>
<keyword evidence="2" id="KW-1185">Reference proteome</keyword>
<gene>
    <name evidence="1" type="ORF">A3843_18760</name>
</gene>
<organism evidence="1 2">
    <name type="scientific">Pseudovibrio exalbescens</name>
    <dbReference type="NCBI Taxonomy" id="197461"/>
    <lineage>
        <taxon>Bacteria</taxon>
        <taxon>Pseudomonadati</taxon>
        <taxon>Pseudomonadota</taxon>
        <taxon>Alphaproteobacteria</taxon>
        <taxon>Hyphomicrobiales</taxon>
        <taxon>Stappiaceae</taxon>
        <taxon>Pseudovibrio</taxon>
    </lineage>
</organism>
<protein>
    <recommendedName>
        <fullName evidence="3">ABM domain-containing protein</fullName>
    </recommendedName>
</protein>
<proteinExistence type="predicted"/>